<sequence length="266" mass="29505">MRWFRIYRLLLGAAWRAEMQYRGNLLMNVLGGLCYQGAGLAFIWAVLDRFGNLGGWTLGEIVFLYGLRLAAHGVWVVPGHQLIFVDQVVVEGEYERYLVRPAPPLLQLLTRRFRPIALGDLAGGLALLAIAGTQVPVDWSVPAVAFLILAVFGGAMVEASAQLTASALVFRLLKTMPIKMLIDGLFNEFGNYPMKIFGPAARFGLTFVFPLAFVAYFPSTALLNRTGELSVPSAVAWFSPLVGFVLLFLAYRFWCRQSRHFQSSGH</sequence>
<keyword evidence="1" id="KW-1133">Transmembrane helix</keyword>
<keyword evidence="3" id="KW-1185">Reference proteome</keyword>
<name>A0A1W7D6E7_9ACTN</name>
<keyword evidence="1" id="KW-0812">Transmembrane</keyword>
<feature type="transmembrane region" description="Helical" evidence="1">
    <location>
        <begin position="116"/>
        <end position="137"/>
    </location>
</feature>
<evidence type="ECO:0000313" key="2">
    <source>
        <dbReference type="EMBL" id="ARQ72671.1"/>
    </source>
</evidence>
<evidence type="ECO:0000256" key="1">
    <source>
        <dbReference type="SAM" id="Phobius"/>
    </source>
</evidence>
<feature type="transmembrane region" description="Helical" evidence="1">
    <location>
        <begin position="235"/>
        <end position="254"/>
    </location>
</feature>
<protein>
    <submittedName>
        <fullName evidence="2">ABC transporter permease</fullName>
    </submittedName>
</protein>
<feature type="transmembrane region" description="Helical" evidence="1">
    <location>
        <begin position="53"/>
        <end position="71"/>
    </location>
</feature>
<feature type="transmembrane region" description="Helical" evidence="1">
    <location>
        <begin position="143"/>
        <end position="170"/>
    </location>
</feature>
<dbReference type="PANTHER" id="PTHR36833:SF1">
    <property type="entry name" value="INTEGRAL MEMBRANE TRANSPORT PROTEIN"/>
    <property type="match status" value="1"/>
</dbReference>
<dbReference type="InterPro" id="IPR010390">
    <property type="entry name" value="ABC-2_transporter-like"/>
</dbReference>
<reference evidence="2 3" key="1">
    <citation type="submission" date="2017-05" db="EMBL/GenBank/DDBJ databases">
        <title>Complete genome sequence of Streptomyces sp. SCSIO 03032 revealed the diverse biosynthetic pathways for its bioactive secondary metabolites.</title>
        <authorList>
            <person name="Ma L."/>
            <person name="Zhu Y."/>
            <person name="Zhang W."/>
            <person name="Zhang G."/>
            <person name="Tian X."/>
            <person name="Zhang S."/>
            <person name="Zhang C."/>
        </authorList>
    </citation>
    <scope>NUCLEOTIDE SEQUENCE [LARGE SCALE GENOMIC DNA]</scope>
    <source>
        <strain evidence="2 3">SCSIO 03032</strain>
    </source>
</reference>
<organism evidence="2 3">
    <name type="scientific">Streptomyces marincola</name>
    <dbReference type="NCBI Taxonomy" id="2878388"/>
    <lineage>
        <taxon>Bacteria</taxon>
        <taxon>Bacillati</taxon>
        <taxon>Actinomycetota</taxon>
        <taxon>Actinomycetes</taxon>
        <taxon>Kitasatosporales</taxon>
        <taxon>Streptomycetaceae</taxon>
        <taxon>Streptomyces</taxon>
    </lineage>
</organism>
<accession>A0A1W7D6E7</accession>
<dbReference type="PANTHER" id="PTHR36833">
    <property type="entry name" value="SLR0610 PROTEIN-RELATED"/>
    <property type="match status" value="1"/>
</dbReference>
<dbReference type="Pfam" id="PF06182">
    <property type="entry name" value="ABC2_membrane_6"/>
    <property type="match status" value="1"/>
</dbReference>
<evidence type="ECO:0000313" key="3">
    <source>
        <dbReference type="Proteomes" id="UP000194218"/>
    </source>
</evidence>
<proteinExistence type="predicted"/>
<dbReference type="AlphaFoldDB" id="A0A1W7D6E7"/>
<dbReference type="EMBL" id="CP021121">
    <property type="protein sequence ID" value="ARQ72671.1"/>
    <property type="molecule type" value="Genomic_DNA"/>
</dbReference>
<dbReference type="Proteomes" id="UP000194218">
    <property type="component" value="Chromosome"/>
</dbReference>
<dbReference type="KEGG" id="smao:CAG99_26685"/>
<dbReference type="OrthoDB" id="9788195at2"/>
<gene>
    <name evidence="2" type="ORF">CAG99_26685</name>
</gene>
<feature type="transmembrane region" description="Helical" evidence="1">
    <location>
        <begin position="203"/>
        <end position="223"/>
    </location>
</feature>
<keyword evidence="1" id="KW-0472">Membrane</keyword>
<feature type="transmembrane region" description="Helical" evidence="1">
    <location>
        <begin position="25"/>
        <end position="47"/>
    </location>
</feature>